<evidence type="ECO:0000256" key="7">
    <source>
        <dbReference type="ARBA" id="ARBA00023239"/>
    </source>
</evidence>
<evidence type="ECO:0000256" key="5">
    <source>
        <dbReference type="ARBA" id="ARBA00022723"/>
    </source>
</evidence>
<feature type="binding site" evidence="8">
    <location>
        <position position="43"/>
    </location>
    <ligand>
        <name>a divalent metal cation</name>
        <dbReference type="ChEBI" id="CHEBI:60240"/>
    </ligand>
</feature>
<evidence type="ECO:0000256" key="8">
    <source>
        <dbReference type="HAMAP-Rule" id="MF_00107"/>
    </source>
</evidence>
<feature type="binding site" evidence="8">
    <location>
        <position position="143"/>
    </location>
    <ligand>
        <name>4-CDP-2-C-methyl-D-erythritol 2-phosphate</name>
        <dbReference type="ChEBI" id="CHEBI:57919"/>
    </ligand>
</feature>
<evidence type="ECO:0000313" key="12">
    <source>
        <dbReference type="Proteomes" id="UP000215459"/>
    </source>
</evidence>
<dbReference type="Proteomes" id="UP000215459">
    <property type="component" value="Unassembled WGS sequence"/>
</dbReference>
<comment type="catalytic activity">
    <reaction evidence="1 8 9">
        <text>4-CDP-2-C-methyl-D-erythritol 2-phosphate = 2-C-methyl-D-erythritol 2,4-cyclic diphosphate + CMP</text>
        <dbReference type="Rhea" id="RHEA:23864"/>
        <dbReference type="ChEBI" id="CHEBI:57919"/>
        <dbReference type="ChEBI" id="CHEBI:58483"/>
        <dbReference type="ChEBI" id="CHEBI:60377"/>
        <dbReference type="EC" id="4.6.1.12"/>
    </reaction>
</comment>
<name>A0A235B2N9_9BACL</name>
<evidence type="ECO:0000256" key="2">
    <source>
        <dbReference type="ARBA" id="ARBA00004709"/>
    </source>
</evidence>
<dbReference type="FunFam" id="3.30.1330.50:FF:000001">
    <property type="entry name" value="2-C-methyl-D-erythritol 2,4-cyclodiphosphate synthase"/>
    <property type="match status" value="1"/>
</dbReference>
<feature type="binding site" evidence="8">
    <location>
        <position position="9"/>
    </location>
    <ligand>
        <name>a divalent metal cation</name>
        <dbReference type="ChEBI" id="CHEBI:60240"/>
    </ligand>
</feature>
<dbReference type="CDD" id="cd00554">
    <property type="entry name" value="MECDP_synthase"/>
    <property type="match status" value="1"/>
</dbReference>
<dbReference type="HAMAP" id="MF_00107">
    <property type="entry name" value="IspF"/>
    <property type="match status" value="1"/>
</dbReference>
<feature type="binding site" evidence="8">
    <location>
        <begin position="35"/>
        <end position="36"/>
    </location>
    <ligand>
        <name>4-CDP-2-C-methyl-D-erythritol 2-phosphate</name>
        <dbReference type="ChEBI" id="CHEBI:57919"/>
    </ligand>
</feature>
<feature type="domain" description="2-C-methyl-D-erythritol 2,4-cyclodiphosphate synthase" evidence="10">
    <location>
        <begin position="2"/>
        <end position="155"/>
    </location>
</feature>
<dbReference type="AlphaFoldDB" id="A0A235B2N9"/>
<dbReference type="GO" id="GO:0019288">
    <property type="term" value="P:isopentenyl diphosphate biosynthetic process, methylerythritol 4-phosphate pathway"/>
    <property type="evidence" value="ECO:0007669"/>
    <property type="project" value="UniProtKB-UniRule"/>
</dbReference>
<comment type="caution">
    <text evidence="11">The sequence shown here is derived from an EMBL/GenBank/DDBJ whole genome shotgun (WGS) entry which is preliminary data.</text>
</comment>
<evidence type="ECO:0000256" key="3">
    <source>
        <dbReference type="ARBA" id="ARBA00008480"/>
    </source>
</evidence>
<dbReference type="PANTHER" id="PTHR43181">
    <property type="entry name" value="2-C-METHYL-D-ERYTHRITOL 2,4-CYCLODIPHOSPHATE SYNTHASE, CHLOROPLASTIC"/>
    <property type="match status" value="1"/>
</dbReference>
<evidence type="ECO:0000256" key="9">
    <source>
        <dbReference type="RuleBase" id="RU004395"/>
    </source>
</evidence>
<dbReference type="RefSeq" id="WP_094265575.1">
    <property type="nucleotide sequence ID" value="NZ_NOWF01000011.1"/>
</dbReference>
<accession>A0A235B2N9</accession>
<evidence type="ECO:0000259" key="10">
    <source>
        <dbReference type="Pfam" id="PF02542"/>
    </source>
</evidence>
<dbReference type="GO" id="GO:0008685">
    <property type="term" value="F:2-C-methyl-D-erythritol 2,4-cyclodiphosphate synthase activity"/>
    <property type="evidence" value="ECO:0007669"/>
    <property type="project" value="UniProtKB-UniRule"/>
</dbReference>
<feature type="binding site" evidence="8">
    <location>
        <position position="11"/>
    </location>
    <ligand>
        <name>a divalent metal cation</name>
        <dbReference type="ChEBI" id="CHEBI:60240"/>
    </ligand>
</feature>
<sequence length="158" mass="17059">MIKVGQGFDVHSFTDHRPLILGGITIPHPQGLAGHSDADVLLHAITDAVLGALGKGDIGTHFPDTDERYEGADSAELLRTVWKMAEEEGYRVGNMDATVIAQRPKLASYIPDIRKRVAVLVKADLSDINVKATTTEHLGFTGREEGMAAMAIVCLVRD</sequence>
<keyword evidence="6 8" id="KW-0414">Isoprene biosynthesis</keyword>
<keyword evidence="5 8" id="KW-0479">Metal-binding</keyword>
<evidence type="ECO:0000256" key="6">
    <source>
        <dbReference type="ARBA" id="ARBA00023229"/>
    </source>
</evidence>
<dbReference type="PROSITE" id="PS01350">
    <property type="entry name" value="ISPF"/>
    <property type="match status" value="1"/>
</dbReference>
<comment type="similarity">
    <text evidence="3 8 9">Belongs to the IspF family.</text>
</comment>
<comment type="pathway">
    <text evidence="2 8">Isoprenoid biosynthesis; isopentenyl diphosphate biosynthesis via DXP pathway; isopentenyl diphosphate from 1-deoxy-D-xylulose 5-phosphate: step 4/6.</text>
</comment>
<dbReference type="Pfam" id="PF02542">
    <property type="entry name" value="YgbB"/>
    <property type="match status" value="1"/>
</dbReference>
<keyword evidence="12" id="KW-1185">Reference proteome</keyword>
<feature type="binding site" evidence="8">
    <location>
        <begin position="133"/>
        <end position="136"/>
    </location>
    <ligand>
        <name>4-CDP-2-C-methyl-D-erythritol 2-phosphate</name>
        <dbReference type="ChEBI" id="CHEBI:57919"/>
    </ligand>
</feature>
<dbReference type="EMBL" id="NOWF01000011">
    <property type="protein sequence ID" value="OYD06560.1"/>
    <property type="molecule type" value="Genomic_DNA"/>
</dbReference>
<dbReference type="GO" id="GO:0016114">
    <property type="term" value="P:terpenoid biosynthetic process"/>
    <property type="evidence" value="ECO:0007669"/>
    <property type="project" value="InterPro"/>
</dbReference>
<dbReference type="SUPFAM" id="SSF69765">
    <property type="entry name" value="IpsF-like"/>
    <property type="match status" value="1"/>
</dbReference>
<dbReference type="OrthoDB" id="9804336at2"/>
<comment type="caution">
    <text evidence="8">Lacks conserved residue(s) required for the propagation of feature annotation.</text>
</comment>
<feature type="binding site" evidence="8">
    <location>
        <begin position="62"/>
        <end position="66"/>
    </location>
    <ligand>
        <name>4-CDP-2-C-methyl-D-erythritol 2-phosphate</name>
        <dbReference type="ChEBI" id="CHEBI:57919"/>
    </ligand>
</feature>
<feature type="binding site" evidence="8">
    <location>
        <begin position="57"/>
        <end position="59"/>
    </location>
    <ligand>
        <name>4-CDP-2-C-methyl-D-erythritol 2-phosphate</name>
        <dbReference type="ChEBI" id="CHEBI:57919"/>
    </ligand>
</feature>
<organism evidence="11 12">
    <name type="scientific">Paludifilum halophilum</name>
    <dbReference type="NCBI Taxonomy" id="1642702"/>
    <lineage>
        <taxon>Bacteria</taxon>
        <taxon>Bacillati</taxon>
        <taxon>Bacillota</taxon>
        <taxon>Bacilli</taxon>
        <taxon>Bacillales</taxon>
        <taxon>Thermoactinomycetaceae</taxon>
        <taxon>Paludifilum</taxon>
    </lineage>
</organism>
<feature type="site" description="Transition state stabilizer" evidence="8">
    <location>
        <position position="35"/>
    </location>
</feature>
<dbReference type="GO" id="GO:0046872">
    <property type="term" value="F:metal ion binding"/>
    <property type="evidence" value="ECO:0007669"/>
    <property type="project" value="UniProtKB-KW"/>
</dbReference>
<keyword evidence="7 8" id="KW-0456">Lyase</keyword>
<reference evidence="11 12" key="1">
    <citation type="submission" date="2017-07" db="EMBL/GenBank/DDBJ databases">
        <title>The genome sequence of Paludifilum halophilum highlights mechanisms for microbial adaptation to high salt environemnts.</title>
        <authorList>
            <person name="Belbahri L."/>
        </authorList>
    </citation>
    <scope>NUCLEOTIDE SEQUENCE [LARGE SCALE GENOMIC DNA]</scope>
    <source>
        <strain evidence="11 12">DSM 102817</strain>
    </source>
</reference>
<gene>
    <name evidence="8" type="primary">ispF</name>
    <name evidence="11" type="ORF">CHM34_15825</name>
</gene>
<dbReference type="InterPro" id="IPR003526">
    <property type="entry name" value="MECDP_synthase"/>
</dbReference>
<evidence type="ECO:0000313" key="11">
    <source>
        <dbReference type="EMBL" id="OYD06560.1"/>
    </source>
</evidence>
<dbReference type="NCBIfam" id="TIGR00151">
    <property type="entry name" value="ispF"/>
    <property type="match status" value="1"/>
</dbReference>
<comment type="cofactor">
    <cofactor evidence="8">
        <name>a divalent metal cation</name>
        <dbReference type="ChEBI" id="CHEBI:60240"/>
    </cofactor>
    <text evidence="8">Binds 1 divalent metal cation per subunit.</text>
</comment>
<evidence type="ECO:0000256" key="1">
    <source>
        <dbReference type="ARBA" id="ARBA00000200"/>
    </source>
</evidence>
<comment type="function">
    <text evidence="8">Involved in the biosynthesis of isopentenyl diphosphate (IPP) and dimethylallyl diphosphate (DMAPP), two major building blocks of isoprenoid compounds. Catalyzes the conversion of 4-diphosphocytidyl-2-C-methyl-D-erythritol 2-phosphate (CDP-ME2P) to 2-C-methyl-D-erythritol 2,4-cyclodiphosphate (ME-CPP) with a corresponding release of cytidine 5-monophosphate (CMP).</text>
</comment>
<protein>
    <recommendedName>
        <fullName evidence="4 8">2-C-methyl-D-erythritol 2,4-cyclodiphosphate synthase</fullName>
        <shortName evidence="8">MECDP-synthase</shortName>
        <shortName evidence="8">MECPP-synthase</shortName>
        <shortName evidence="8">MECPS</shortName>
        <ecNumber evidence="4 8">4.6.1.12</ecNumber>
    </recommendedName>
</protein>
<dbReference type="Gene3D" id="3.30.1330.50">
    <property type="entry name" value="2-C-methyl-D-erythritol 2,4-cyclodiphosphate synthase"/>
    <property type="match status" value="1"/>
</dbReference>
<dbReference type="PANTHER" id="PTHR43181:SF1">
    <property type="entry name" value="2-C-METHYL-D-ERYTHRITOL 2,4-CYCLODIPHOSPHATE SYNTHASE, CHLOROPLASTIC"/>
    <property type="match status" value="1"/>
</dbReference>
<proteinExistence type="inferred from homology"/>
<feature type="binding site" evidence="8">
    <location>
        <begin position="9"/>
        <end position="11"/>
    </location>
    <ligand>
        <name>4-CDP-2-C-methyl-D-erythritol 2-phosphate</name>
        <dbReference type="ChEBI" id="CHEBI:57919"/>
    </ligand>
</feature>
<dbReference type="UniPathway" id="UPA00056">
    <property type="reaction ID" value="UER00095"/>
</dbReference>
<evidence type="ECO:0000256" key="4">
    <source>
        <dbReference type="ARBA" id="ARBA00012579"/>
    </source>
</evidence>
<dbReference type="InterPro" id="IPR020555">
    <property type="entry name" value="MECDP_synthase_CS"/>
</dbReference>
<feature type="site" description="Transition state stabilizer" evidence="8">
    <location>
        <position position="134"/>
    </location>
</feature>
<comment type="subunit">
    <text evidence="8">Homotrimer.</text>
</comment>
<feature type="binding site" evidence="8">
    <location>
        <position position="140"/>
    </location>
    <ligand>
        <name>4-CDP-2-C-methyl-D-erythritol 2-phosphate</name>
        <dbReference type="ChEBI" id="CHEBI:57919"/>
    </ligand>
</feature>
<dbReference type="EC" id="4.6.1.12" evidence="4 8"/>
<dbReference type="InterPro" id="IPR036571">
    <property type="entry name" value="MECDP_synthase_sf"/>
</dbReference>